<reference evidence="1 2" key="1">
    <citation type="submission" date="2015-09" db="EMBL/GenBank/DDBJ databases">
        <title>Aphanizomenon flos-aquae WA102.</title>
        <authorList>
            <person name="Driscoll C."/>
        </authorList>
    </citation>
    <scope>NUCLEOTIDE SEQUENCE [LARGE SCALE GENOMIC DNA]</scope>
    <source>
        <strain evidence="1">WA102</strain>
    </source>
</reference>
<sequence>MPSPLTVDKKQVRATYLATGCLTETAKLHGLKPATVRQWAKRQQWETASNALKLIKKAEEIQEIKRENGHRDAVTTCHTSDALANSLDERKKSFHSSMAIGLSNAASCLTELDNLSALEASRKMVDLATAGKTIFGIGSDSDKPTLNVNVLQAGLSDFVLPVTASVV</sequence>
<name>A0A1B7X5A8_APHFL</name>
<accession>A0A1B7X5A8</accession>
<comment type="caution">
    <text evidence="1">The sequence shown here is derived from an EMBL/GenBank/DDBJ whole genome shotgun (WGS) entry which is preliminary data.</text>
</comment>
<organism evidence="1 2">
    <name type="scientific">Aphanizomenon flos-aquae WA102</name>
    <dbReference type="NCBI Taxonomy" id="1710896"/>
    <lineage>
        <taxon>Bacteria</taxon>
        <taxon>Bacillati</taxon>
        <taxon>Cyanobacteriota</taxon>
        <taxon>Cyanophyceae</taxon>
        <taxon>Nostocales</taxon>
        <taxon>Aphanizomenonaceae</taxon>
        <taxon>Aphanizomenon</taxon>
    </lineage>
</organism>
<evidence type="ECO:0000313" key="1">
    <source>
        <dbReference type="EMBL" id="OBQ44533.1"/>
    </source>
</evidence>
<dbReference type="AlphaFoldDB" id="A0A1B7X5A8"/>
<dbReference type="Proteomes" id="UP000092093">
    <property type="component" value="Unassembled WGS sequence"/>
</dbReference>
<evidence type="ECO:0000313" key="2">
    <source>
        <dbReference type="Proteomes" id="UP000092093"/>
    </source>
</evidence>
<proteinExistence type="predicted"/>
<dbReference type="EMBL" id="LJOW01000020">
    <property type="protein sequence ID" value="OBQ44533.1"/>
    <property type="molecule type" value="Genomic_DNA"/>
</dbReference>
<gene>
    <name evidence="1" type="ORF">AN484_06500</name>
</gene>
<protein>
    <submittedName>
        <fullName evidence="1">Uncharacterized protein</fullName>
    </submittedName>
</protein>